<dbReference type="RefSeq" id="WP_004801062.1">
    <property type="nucleotide sequence ID" value="NZ_KB446646.1"/>
</dbReference>
<dbReference type="AlphaFoldDB" id="M2PPX1"/>
<dbReference type="SUPFAM" id="SSF56784">
    <property type="entry name" value="HAD-like"/>
    <property type="match status" value="1"/>
</dbReference>
<dbReference type="NCBIfam" id="TIGR01484">
    <property type="entry name" value="HAD-SF-IIB"/>
    <property type="match status" value="1"/>
</dbReference>
<comment type="caution">
    <text evidence="1">The sequence shown here is derived from an EMBL/GenBank/DDBJ whole genome shotgun (WGS) entry which is preliminary data.</text>
</comment>
<dbReference type="PROSITE" id="PS01229">
    <property type="entry name" value="COF_2"/>
    <property type="match status" value="1"/>
</dbReference>
<dbReference type="GO" id="GO:0016791">
    <property type="term" value="F:phosphatase activity"/>
    <property type="evidence" value="ECO:0007669"/>
    <property type="project" value="TreeGrafter"/>
</dbReference>
<keyword evidence="1" id="KW-0378">Hydrolase</keyword>
<dbReference type="SFLD" id="SFLDS00003">
    <property type="entry name" value="Haloacid_Dehalogenase"/>
    <property type="match status" value="1"/>
</dbReference>
<evidence type="ECO:0000313" key="2">
    <source>
        <dbReference type="Proteomes" id="UP000011758"/>
    </source>
</evidence>
<name>M2PPX1_9FIRM</name>
<dbReference type="GO" id="GO:0005829">
    <property type="term" value="C:cytosol"/>
    <property type="evidence" value="ECO:0007669"/>
    <property type="project" value="TreeGrafter"/>
</dbReference>
<dbReference type="GO" id="GO:0000287">
    <property type="term" value="F:magnesium ion binding"/>
    <property type="evidence" value="ECO:0007669"/>
    <property type="project" value="TreeGrafter"/>
</dbReference>
<dbReference type="EMBL" id="AGEJ01000001">
    <property type="protein sequence ID" value="EMD17619.1"/>
    <property type="molecule type" value="Genomic_DNA"/>
</dbReference>
<dbReference type="InterPro" id="IPR036412">
    <property type="entry name" value="HAD-like_sf"/>
</dbReference>
<sequence length="262" mass="30041">MKVLFFDIDGTLFDSSIGHITPRTIEAIHLAQSKNNLCFICSGRPYSFIADNVKEIGFDGYILANGANIQYKNKSISVKYLPYHHIKQIIDLAEKKHLEYILLSQSHAYLKDHFHYLHQFYQSCNVNADQFRSEYDLDEVLHRIIKVELHFINDQILKEFDELFKDFFVLPQDNSKVAEISLPDISKGSAILNVLTALNIPLEESYCFGDALNDMTMFETVGHPIAMGNAIDDIKEKAEKIIDTCINDGVAKELEKMFKNRV</sequence>
<organism evidence="1 2">
    <name type="scientific">Eggerthia catenaformis OT 569 = DSM 20559</name>
    <dbReference type="NCBI Taxonomy" id="999415"/>
    <lineage>
        <taxon>Bacteria</taxon>
        <taxon>Bacillati</taxon>
        <taxon>Bacillota</taxon>
        <taxon>Erysipelotrichia</taxon>
        <taxon>Erysipelotrichales</taxon>
        <taxon>Coprobacillaceae</taxon>
        <taxon>Eggerthia</taxon>
    </lineage>
</organism>
<reference evidence="1 2" key="1">
    <citation type="submission" date="2013-02" db="EMBL/GenBank/DDBJ databases">
        <title>The Genome Sequence of Lactobacillus catenaformis F0143.</title>
        <authorList>
            <consortium name="The Broad Institute Genome Sequencing Platform"/>
            <person name="Earl A."/>
            <person name="Ward D."/>
            <person name="Feldgarden M."/>
            <person name="Gevers D."/>
            <person name="Izard J."/>
            <person name="Blanton J.M."/>
            <person name="Mathney J."/>
            <person name="Dewhirst F.E."/>
            <person name="Young S.K."/>
            <person name="Zeng Q."/>
            <person name="Gargeya S."/>
            <person name="Fitzgerald M."/>
            <person name="Haas B."/>
            <person name="Abouelleil A."/>
            <person name="Alvarado L."/>
            <person name="Arachchi H.M."/>
            <person name="Berlin A."/>
            <person name="Chapman S.B."/>
            <person name="Gearin G."/>
            <person name="Goldberg J."/>
            <person name="Griggs A."/>
            <person name="Gujja S."/>
            <person name="Hansen M."/>
            <person name="Heiman D."/>
            <person name="Howarth C."/>
            <person name="Larimer J."/>
            <person name="Lui A."/>
            <person name="MacDonald P.J.P."/>
            <person name="McCowen C."/>
            <person name="Montmayeur A."/>
            <person name="Murphy C."/>
            <person name="Neiman D."/>
            <person name="Pearson M."/>
            <person name="Priest M."/>
            <person name="Roberts A."/>
            <person name="Saif S."/>
            <person name="Shea T."/>
            <person name="Sisk P."/>
            <person name="Stolte C."/>
            <person name="Sykes S."/>
            <person name="Wortman J."/>
            <person name="Nusbaum C."/>
            <person name="Birren B."/>
        </authorList>
    </citation>
    <scope>NUCLEOTIDE SEQUENCE [LARGE SCALE GENOMIC DNA]</scope>
    <source>
        <strain evidence="1 2">OT 569</strain>
    </source>
</reference>
<protein>
    <submittedName>
        <fullName evidence="1">Cof-like hydrolase</fullName>
    </submittedName>
</protein>
<dbReference type="PANTHER" id="PTHR10000:SF8">
    <property type="entry name" value="HAD SUPERFAMILY HYDROLASE-LIKE, TYPE 3"/>
    <property type="match status" value="1"/>
</dbReference>
<dbReference type="OrthoDB" id="1654797at2"/>
<dbReference type="InterPro" id="IPR006379">
    <property type="entry name" value="HAD-SF_hydro_IIB"/>
</dbReference>
<dbReference type="SFLD" id="SFLDG01140">
    <property type="entry name" value="C2.B:_Phosphomannomutase_and_P"/>
    <property type="match status" value="1"/>
</dbReference>
<dbReference type="Gene3D" id="3.30.1240.10">
    <property type="match status" value="1"/>
</dbReference>
<dbReference type="eggNOG" id="COG0561">
    <property type="taxonomic scope" value="Bacteria"/>
</dbReference>
<dbReference type="Pfam" id="PF08282">
    <property type="entry name" value="Hydrolase_3"/>
    <property type="match status" value="1"/>
</dbReference>
<dbReference type="BioCyc" id="ECAT999415-HMP:GTTI-60-MONOMER"/>
<dbReference type="NCBIfam" id="TIGR00099">
    <property type="entry name" value="Cof-subfamily"/>
    <property type="match status" value="1"/>
</dbReference>
<dbReference type="Proteomes" id="UP000011758">
    <property type="component" value="Unassembled WGS sequence"/>
</dbReference>
<dbReference type="PANTHER" id="PTHR10000">
    <property type="entry name" value="PHOSPHOSERINE PHOSPHATASE"/>
    <property type="match status" value="1"/>
</dbReference>
<proteinExistence type="predicted"/>
<dbReference type="Gene3D" id="3.40.50.1000">
    <property type="entry name" value="HAD superfamily/HAD-like"/>
    <property type="match status" value="1"/>
</dbReference>
<keyword evidence="2" id="KW-1185">Reference proteome</keyword>
<evidence type="ECO:0000313" key="1">
    <source>
        <dbReference type="EMBL" id="EMD17619.1"/>
    </source>
</evidence>
<accession>M2PPX1</accession>
<dbReference type="STRING" id="999415.HMPREF9943_00051"/>
<dbReference type="InterPro" id="IPR023214">
    <property type="entry name" value="HAD_sf"/>
</dbReference>
<gene>
    <name evidence="1" type="ORF">HMPREF9943_00051</name>
</gene>
<dbReference type="InterPro" id="IPR000150">
    <property type="entry name" value="Cof"/>
</dbReference>